<evidence type="ECO:0000259" key="1">
    <source>
        <dbReference type="Pfam" id="PF13676"/>
    </source>
</evidence>
<gene>
    <name evidence="2" type="ORF">ACFYU5_08665</name>
</gene>
<sequence>MANVFISHRGADLIESERLKAELQSLGHTVWIDSENIDIGDSIIGAINDGLAGTNYLVLCLSKHGIGPSQSPYTAKEWMSALARQLSGLDIKILPVRLTGDEVPAILADLKYADLITDWNAGVQQLHAALK</sequence>
<dbReference type="SUPFAM" id="SSF52200">
    <property type="entry name" value="Toll/Interleukin receptor TIR domain"/>
    <property type="match status" value="1"/>
</dbReference>
<dbReference type="Gene3D" id="3.40.50.10140">
    <property type="entry name" value="Toll/interleukin-1 receptor homology (TIR) domain"/>
    <property type="match status" value="1"/>
</dbReference>
<dbReference type="Proteomes" id="UP001601442">
    <property type="component" value="Unassembled WGS sequence"/>
</dbReference>
<protein>
    <submittedName>
        <fullName evidence="2">Toll/interleukin-1 receptor domain-containing protein</fullName>
    </submittedName>
</protein>
<comment type="caution">
    <text evidence="2">The sequence shown here is derived from an EMBL/GenBank/DDBJ whole genome shotgun (WGS) entry which is preliminary data.</text>
</comment>
<name>A0ABW6NZI9_9NOCA</name>
<accession>A0ABW6NZI9</accession>
<dbReference type="RefSeq" id="WP_387391791.1">
    <property type="nucleotide sequence ID" value="NZ_JBIAMT010000002.1"/>
</dbReference>
<evidence type="ECO:0000313" key="3">
    <source>
        <dbReference type="Proteomes" id="UP001601442"/>
    </source>
</evidence>
<dbReference type="InterPro" id="IPR035897">
    <property type="entry name" value="Toll_tir_struct_dom_sf"/>
</dbReference>
<reference evidence="2 3" key="1">
    <citation type="submission" date="2024-10" db="EMBL/GenBank/DDBJ databases">
        <title>The Natural Products Discovery Center: Release of the First 8490 Sequenced Strains for Exploring Actinobacteria Biosynthetic Diversity.</title>
        <authorList>
            <person name="Kalkreuter E."/>
            <person name="Kautsar S.A."/>
            <person name="Yang D."/>
            <person name="Bader C.D."/>
            <person name="Teijaro C.N."/>
            <person name="Fluegel L."/>
            <person name="Davis C.M."/>
            <person name="Simpson J.R."/>
            <person name="Lauterbach L."/>
            <person name="Steele A.D."/>
            <person name="Gui C."/>
            <person name="Meng S."/>
            <person name="Li G."/>
            <person name="Viehrig K."/>
            <person name="Ye F."/>
            <person name="Su P."/>
            <person name="Kiefer A.F."/>
            <person name="Nichols A."/>
            <person name="Cepeda A.J."/>
            <person name="Yan W."/>
            <person name="Fan B."/>
            <person name="Jiang Y."/>
            <person name="Adhikari A."/>
            <person name="Zheng C.-J."/>
            <person name="Schuster L."/>
            <person name="Cowan T.M."/>
            <person name="Smanski M.J."/>
            <person name="Chevrette M.G."/>
            <person name="De Carvalho L.P.S."/>
            <person name="Shen B."/>
        </authorList>
    </citation>
    <scope>NUCLEOTIDE SEQUENCE [LARGE SCALE GENOMIC DNA]</scope>
    <source>
        <strain evidence="2 3">NPDC004119</strain>
    </source>
</reference>
<keyword evidence="3" id="KW-1185">Reference proteome</keyword>
<evidence type="ECO:0000313" key="2">
    <source>
        <dbReference type="EMBL" id="MFF0496461.1"/>
    </source>
</evidence>
<feature type="domain" description="TIR" evidence="1">
    <location>
        <begin position="4"/>
        <end position="126"/>
    </location>
</feature>
<dbReference type="EMBL" id="JBIAMT010000002">
    <property type="protein sequence ID" value="MFF0496461.1"/>
    <property type="molecule type" value="Genomic_DNA"/>
</dbReference>
<dbReference type="InterPro" id="IPR000157">
    <property type="entry name" value="TIR_dom"/>
</dbReference>
<dbReference type="Pfam" id="PF13676">
    <property type="entry name" value="TIR_2"/>
    <property type="match status" value="1"/>
</dbReference>
<keyword evidence="2" id="KW-0675">Receptor</keyword>
<proteinExistence type="predicted"/>
<organism evidence="2 3">
    <name type="scientific">Nocardia aobensis</name>
    <dbReference type="NCBI Taxonomy" id="257277"/>
    <lineage>
        <taxon>Bacteria</taxon>
        <taxon>Bacillati</taxon>
        <taxon>Actinomycetota</taxon>
        <taxon>Actinomycetes</taxon>
        <taxon>Mycobacteriales</taxon>
        <taxon>Nocardiaceae</taxon>
        <taxon>Nocardia</taxon>
    </lineage>
</organism>